<keyword evidence="3" id="KW-1185">Reference proteome</keyword>
<comment type="caution">
    <text evidence="2">The sequence shown here is derived from an EMBL/GenBank/DDBJ whole genome shotgun (WGS) entry which is preliminary data.</text>
</comment>
<dbReference type="Proteomes" id="UP001595990">
    <property type="component" value="Unassembled WGS sequence"/>
</dbReference>
<gene>
    <name evidence="2" type="ORF">ACFPEN_36065</name>
</gene>
<evidence type="ECO:0000256" key="1">
    <source>
        <dbReference type="SAM" id="MobiDB-lite"/>
    </source>
</evidence>
<reference evidence="3" key="1">
    <citation type="journal article" date="2019" name="Int. J. Syst. Evol. Microbiol.">
        <title>The Global Catalogue of Microorganisms (GCM) 10K type strain sequencing project: providing services to taxonomists for standard genome sequencing and annotation.</title>
        <authorList>
            <consortium name="The Broad Institute Genomics Platform"/>
            <consortium name="The Broad Institute Genome Sequencing Center for Infectious Disease"/>
            <person name="Wu L."/>
            <person name="Ma J."/>
        </authorList>
    </citation>
    <scope>NUCLEOTIDE SEQUENCE [LARGE SCALE GENOMIC DNA]</scope>
    <source>
        <strain evidence="3">CECT 8064</strain>
    </source>
</reference>
<sequence length="69" mass="7641">MQAARARSGDGNTLGRERTDEQLALDTRPGVLDGRDLASTSDDELLRIAEELDEARDARASTRTYFRGM</sequence>
<evidence type="ECO:0000313" key="3">
    <source>
        <dbReference type="Proteomes" id="UP001595990"/>
    </source>
</evidence>
<dbReference type="RefSeq" id="WP_417924552.1">
    <property type="nucleotide sequence ID" value="NZ_JBHSFS010000040.1"/>
</dbReference>
<feature type="region of interest" description="Disordered" evidence="1">
    <location>
        <begin position="1"/>
        <end position="37"/>
    </location>
</feature>
<name>A0ABV9BW64_9ACTN</name>
<organism evidence="2 3">
    <name type="scientific">Streptomyces ehimensis</name>
    <dbReference type="NCBI Taxonomy" id="68195"/>
    <lineage>
        <taxon>Bacteria</taxon>
        <taxon>Bacillati</taxon>
        <taxon>Actinomycetota</taxon>
        <taxon>Actinomycetes</taxon>
        <taxon>Kitasatosporales</taxon>
        <taxon>Streptomycetaceae</taxon>
        <taxon>Streptomyces</taxon>
    </lineage>
</organism>
<dbReference type="EMBL" id="JBHSFS010000040">
    <property type="protein sequence ID" value="MFC4518273.1"/>
    <property type="molecule type" value="Genomic_DNA"/>
</dbReference>
<protein>
    <submittedName>
        <fullName evidence="2">Uncharacterized protein</fullName>
    </submittedName>
</protein>
<proteinExistence type="predicted"/>
<accession>A0ABV9BW64</accession>
<evidence type="ECO:0000313" key="2">
    <source>
        <dbReference type="EMBL" id="MFC4518273.1"/>
    </source>
</evidence>